<evidence type="ECO:0000259" key="5">
    <source>
        <dbReference type="PROSITE" id="PS01031"/>
    </source>
</evidence>
<keyword evidence="7" id="KW-1185">Reference proteome</keyword>
<dbReference type="Proteomes" id="UP000317494">
    <property type="component" value="Unassembled WGS sequence"/>
</dbReference>
<dbReference type="PROSITE" id="PS01031">
    <property type="entry name" value="SHSP"/>
    <property type="match status" value="1"/>
</dbReference>
<dbReference type="STRING" id="286115.A0A507DI49"/>
<evidence type="ECO:0000313" key="6">
    <source>
        <dbReference type="EMBL" id="TPX50568.1"/>
    </source>
</evidence>
<dbReference type="InterPro" id="IPR002068">
    <property type="entry name" value="A-crystallin/Hsp20_dom"/>
</dbReference>
<dbReference type="InterPro" id="IPR008978">
    <property type="entry name" value="HSP20-like_chaperone"/>
</dbReference>
<dbReference type="EMBL" id="QEAN01000065">
    <property type="protein sequence ID" value="TPX50568.1"/>
    <property type="molecule type" value="Genomic_DNA"/>
</dbReference>
<comment type="similarity">
    <text evidence="2 3">Belongs to the small heat shock protein (HSP20) family.</text>
</comment>
<feature type="compositionally biased region" description="Low complexity" evidence="4">
    <location>
        <begin position="179"/>
        <end position="191"/>
    </location>
</feature>
<feature type="region of interest" description="Disordered" evidence="4">
    <location>
        <begin position="164"/>
        <end position="193"/>
    </location>
</feature>
<organism evidence="6 7">
    <name type="scientific">Synchytrium endobioticum</name>
    <dbReference type="NCBI Taxonomy" id="286115"/>
    <lineage>
        <taxon>Eukaryota</taxon>
        <taxon>Fungi</taxon>
        <taxon>Fungi incertae sedis</taxon>
        <taxon>Chytridiomycota</taxon>
        <taxon>Chytridiomycota incertae sedis</taxon>
        <taxon>Chytridiomycetes</taxon>
        <taxon>Synchytriales</taxon>
        <taxon>Synchytriaceae</taxon>
        <taxon>Synchytrium</taxon>
    </lineage>
</organism>
<feature type="domain" description="SHSP" evidence="5">
    <location>
        <begin position="104"/>
        <end position="250"/>
    </location>
</feature>
<keyword evidence="1" id="KW-0346">Stress response</keyword>
<protein>
    <recommendedName>
        <fullName evidence="5">SHSP domain-containing protein</fullName>
    </recommendedName>
</protein>
<sequence>MLRLFSAIMTYAGFPDCKSEQGLSHSHHIGNRYHTWHTNQNRTLASYTIFQAETMSLISRLFPEIKSAFQRSHHPHRPIGALPTLLDDSFFRDPFGMVAPSLFQNVLSRQPAVDVRETDKEYEIVAEVPGVKKENINLEIVNDNTVVLQGHYEDEVKVPLSDFADTESKSTDGSGAGSGVTTSSSSEVVSEGRGRGGVVLANERVAGSFRRVFQFPQHIEPSKISASLKDGLLQVHIPKEETKSAKIEVK</sequence>
<evidence type="ECO:0000256" key="2">
    <source>
        <dbReference type="PROSITE-ProRule" id="PRU00285"/>
    </source>
</evidence>
<gene>
    <name evidence="6" type="ORF">SeMB42_g02188</name>
</gene>
<accession>A0A507DI49</accession>
<dbReference type="PANTHER" id="PTHR11527">
    <property type="entry name" value="HEAT-SHOCK PROTEIN 20 FAMILY MEMBER"/>
    <property type="match status" value="1"/>
</dbReference>
<dbReference type="InterPro" id="IPR031107">
    <property type="entry name" value="Small_HSP"/>
</dbReference>
<dbReference type="CDD" id="cd06464">
    <property type="entry name" value="ACD_sHsps-like"/>
    <property type="match status" value="1"/>
</dbReference>
<dbReference type="AlphaFoldDB" id="A0A507DI49"/>
<evidence type="ECO:0000256" key="4">
    <source>
        <dbReference type="SAM" id="MobiDB-lite"/>
    </source>
</evidence>
<name>A0A507DI49_9FUNG</name>
<dbReference type="Gene3D" id="2.60.40.790">
    <property type="match status" value="1"/>
</dbReference>
<evidence type="ECO:0000256" key="1">
    <source>
        <dbReference type="ARBA" id="ARBA00023016"/>
    </source>
</evidence>
<dbReference type="Pfam" id="PF00011">
    <property type="entry name" value="HSP20"/>
    <property type="match status" value="2"/>
</dbReference>
<dbReference type="SUPFAM" id="SSF49764">
    <property type="entry name" value="HSP20-like chaperones"/>
    <property type="match status" value="1"/>
</dbReference>
<comment type="caution">
    <text evidence="6">The sequence shown here is derived from an EMBL/GenBank/DDBJ whole genome shotgun (WGS) entry which is preliminary data.</text>
</comment>
<reference evidence="6 7" key="1">
    <citation type="journal article" date="2019" name="Sci. Rep.">
        <title>Comparative genomics of chytrid fungi reveal insights into the obligate biotrophic and pathogenic lifestyle of Synchytrium endobioticum.</title>
        <authorList>
            <person name="van de Vossenberg B.T.L.H."/>
            <person name="Warris S."/>
            <person name="Nguyen H.D.T."/>
            <person name="van Gent-Pelzer M.P.E."/>
            <person name="Joly D.L."/>
            <person name="van de Geest H.C."/>
            <person name="Bonants P.J.M."/>
            <person name="Smith D.S."/>
            <person name="Levesque C.A."/>
            <person name="van der Lee T.A.J."/>
        </authorList>
    </citation>
    <scope>NUCLEOTIDE SEQUENCE [LARGE SCALE GENOMIC DNA]</scope>
    <source>
        <strain evidence="6 7">MB42</strain>
    </source>
</reference>
<proteinExistence type="inferred from homology"/>
<evidence type="ECO:0000256" key="3">
    <source>
        <dbReference type="RuleBase" id="RU003616"/>
    </source>
</evidence>
<evidence type="ECO:0000313" key="7">
    <source>
        <dbReference type="Proteomes" id="UP000317494"/>
    </source>
</evidence>
<dbReference type="VEuPathDB" id="FungiDB:SeMB42_g02188"/>